<evidence type="ECO:0000256" key="3">
    <source>
        <dbReference type="SAM" id="SignalP"/>
    </source>
</evidence>
<dbReference type="InParanoid" id="D9QL60"/>
<dbReference type="eggNOG" id="COG5010">
    <property type="taxonomic scope" value="Bacteria"/>
</dbReference>
<evidence type="ECO:0000256" key="1">
    <source>
        <dbReference type="PROSITE-ProRule" id="PRU00339"/>
    </source>
</evidence>
<dbReference type="OrthoDB" id="422579at2"/>
<accession>D9QL60</accession>
<dbReference type="GO" id="GO:0035269">
    <property type="term" value="P:protein O-linked glycosylation via mannose"/>
    <property type="evidence" value="ECO:0007669"/>
    <property type="project" value="TreeGrafter"/>
</dbReference>
<dbReference type="BioCyc" id="BSUB633149:G1GM8-601-MONOMER"/>
<dbReference type="PANTHER" id="PTHR44216">
    <property type="entry name" value="PROTEIN O-MANNOSYL-TRANSFERASE TMTC2"/>
    <property type="match status" value="1"/>
</dbReference>
<dbReference type="InterPro" id="IPR011717">
    <property type="entry name" value="TPR-4"/>
</dbReference>
<dbReference type="Pfam" id="PF07721">
    <property type="entry name" value="TPR_4"/>
    <property type="match status" value="1"/>
</dbReference>
<dbReference type="InterPro" id="IPR011990">
    <property type="entry name" value="TPR-like_helical_dom_sf"/>
</dbReference>
<sequence length="275" mass="29215">MSRNRSLISMTLAALSLAGAGAAVAQTADPAAASAPRQPASAEERAAYGRLDPLARSVFWSREMEVNPADPVAGVRLVEALRQLGQFDQATTVGQQVLVIQPQNVEAMLEIGRTQIARGQAFYGIAPLEQARSLAPTDWRPLSLLGVAYQQVSRTADAREAWNAALTLSPDNPEVLTNAAMALATDGDAPGAETLLRRAVTQPAATQKMRLNLAMVLGLQGKTGEAEQIIRRELPPASAERNLQWLRSQGRTAAPATSDTTALASARTWSSLQGQ</sequence>
<dbReference type="GO" id="GO:0042802">
    <property type="term" value="F:identical protein binding"/>
    <property type="evidence" value="ECO:0007669"/>
    <property type="project" value="InterPro"/>
</dbReference>
<reference evidence="5" key="1">
    <citation type="journal article" date="2011" name="J. Bacteriol.">
        <title>Genome sequences of eight morphologically diverse alphaproteobacteria.</title>
        <authorList>
            <consortium name="US DOE Joint Genome Institute"/>
            <person name="Brown P.J."/>
            <person name="Kysela D.T."/>
            <person name="Buechlein A."/>
            <person name="Hemmerich C."/>
            <person name="Brun Y.V."/>
        </authorList>
    </citation>
    <scope>NUCLEOTIDE SEQUENCE [LARGE SCALE GENOMIC DNA]</scope>
    <source>
        <strain evidence="5">ATCC 15264 / DSM 4735 / LMG 14903 / NBRC 16000 / CB 81</strain>
    </source>
</reference>
<feature type="signal peptide" evidence="3">
    <location>
        <begin position="1"/>
        <end position="25"/>
    </location>
</feature>
<organism evidence="4 5">
    <name type="scientific">Brevundimonas subvibrioides (strain ATCC 15264 / DSM 4735 / LMG 14903 / NBRC 16000 / CB 81)</name>
    <name type="common">Caulobacter subvibrioides</name>
    <dbReference type="NCBI Taxonomy" id="633149"/>
    <lineage>
        <taxon>Bacteria</taxon>
        <taxon>Pseudomonadati</taxon>
        <taxon>Pseudomonadota</taxon>
        <taxon>Alphaproteobacteria</taxon>
        <taxon>Caulobacterales</taxon>
        <taxon>Caulobacteraceae</taxon>
        <taxon>Brevundimonas</taxon>
    </lineage>
</organism>
<name>D9QL60_BRESC</name>
<dbReference type="PANTHER" id="PTHR44216:SF3">
    <property type="entry name" value="PROTEIN O-MANNOSYL-TRANSFERASE TMTC2"/>
    <property type="match status" value="1"/>
</dbReference>
<gene>
    <name evidence="4" type="ordered locus">Bresu_0601</name>
</gene>
<feature type="region of interest" description="Disordered" evidence="2">
    <location>
        <begin position="249"/>
        <end position="275"/>
    </location>
</feature>
<keyword evidence="3" id="KW-0732">Signal</keyword>
<dbReference type="EMBL" id="CP002102">
    <property type="protein sequence ID" value="ADK99915.1"/>
    <property type="molecule type" value="Genomic_DNA"/>
</dbReference>
<dbReference type="InterPro" id="IPR014596">
    <property type="entry name" value="UCP035836"/>
</dbReference>
<dbReference type="PROSITE" id="PS50005">
    <property type="entry name" value="TPR"/>
    <property type="match status" value="1"/>
</dbReference>
<dbReference type="InterPro" id="IPR052384">
    <property type="entry name" value="TMTC_O-mannosyltransferase"/>
</dbReference>
<dbReference type="SUPFAM" id="SSF48452">
    <property type="entry name" value="TPR-like"/>
    <property type="match status" value="1"/>
</dbReference>
<dbReference type="Pfam" id="PF13432">
    <property type="entry name" value="TPR_16"/>
    <property type="match status" value="1"/>
</dbReference>
<evidence type="ECO:0000313" key="5">
    <source>
        <dbReference type="Proteomes" id="UP000002696"/>
    </source>
</evidence>
<feature type="chain" id="PRO_5003126950" evidence="3">
    <location>
        <begin position="26"/>
        <end position="275"/>
    </location>
</feature>
<dbReference type="Gene3D" id="1.25.40.10">
    <property type="entry name" value="Tetratricopeptide repeat domain"/>
    <property type="match status" value="1"/>
</dbReference>
<protein>
    <submittedName>
        <fullName evidence="4">TPR repeat-containing protein</fullName>
    </submittedName>
</protein>
<proteinExistence type="predicted"/>
<dbReference type="STRING" id="633149.Bresu_0601"/>
<dbReference type="AlphaFoldDB" id="D9QL60"/>
<dbReference type="RefSeq" id="WP_013268019.1">
    <property type="nucleotide sequence ID" value="NC_014375.1"/>
</dbReference>
<dbReference type="InterPro" id="IPR019734">
    <property type="entry name" value="TPR_rpt"/>
</dbReference>
<dbReference type="SMART" id="SM00028">
    <property type="entry name" value="TPR"/>
    <property type="match status" value="2"/>
</dbReference>
<dbReference type="KEGG" id="bsb:Bresu_0601"/>
<evidence type="ECO:0000313" key="4">
    <source>
        <dbReference type="EMBL" id="ADK99915.1"/>
    </source>
</evidence>
<dbReference type="GO" id="GO:0000030">
    <property type="term" value="F:mannosyltransferase activity"/>
    <property type="evidence" value="ECO:0007669"/>
    <property type="project" value="TreeGrafter"/>
</dbReference>
<dbReference type="PIRSF" id="PIRSF035836">
    <property type="entry name" value="UCP035836"/>
    <property type="match status" value="1"/>
</dbReference>
<dbReference type="Proteomes" id="UP000002696">
    <property type="component" value="Chromosome"/>
</dbReference>
<evidence type="ECO:0000256" key="2">
    <source>
        <dbReference type="SAM" id="MobiDB-lite"/>
    </source>
</evidence>
<keyword evidence="5" id="KW-1185">Reference proteome</keyword>
<feature type="repeat" description="TPR" evidence="1">
    <location>
        <begin position="139"/>
        <end position="172"/>
    </location>
</feature>
<dbReference type="HOGENOM" id="CLU_072295_0_0_5"/>
<keyword evidence="1" id="KW-0802">TPR repeat</keyword>